<gene>
    <name evidence="5" type="primary">LOC115390362</name>
</gene>
<dbReference type="InterPro" id="IPR009003">
    <property type="entry name" value="Peptidase_S1_PA"/>
</dbReference>
<reference evidence="5" key="3">
    <citation type="submission" date="2025-09" db="UniProtKB">
        <authorList>
            <consortium name="Ensembl"/>
        </authorList>
    </citation>
    <scope>IDENTIFICATION</scope>
</reference>
<dbReference type="SMART" id="SM00020">
    <property type="entry name" value="Tryp_SPc"/>
    <property type="match status" value="1"/>
</dbReference>
<reference evidence="5" key="1">
    <citation type="submission" date="2019-06" db="EMBL/GenBank/DDBJ databases">
        <authorList>
            <consortium name="Wellcome Sanger Institute Data Sharing"/>
        </authorList>
    </citation>
    <scope>NUCLEOTIDE SEQUENCE [LARGE SCALE GENOMIC DNA]</scope>
</reference>
<dbReference type="PRINTS" id="PR00722">
    <property type="entry name" value="CHYMOTRYPSIN"/>
</dbReference>
<keyword evidence="6" id="KW-1185">Reference proteome</keyword>
<keyword evidence="2" id="KW-1015">Disulfide bond</keyword>
<evidence type="ECO:0000256" key="2">
    <source>
        <dbReference type="ARBA" id="ARBA00023157"/>
    </source>
</evidence>
<dbReference type="InterPro" id="IPR043504">
    <property type="entry name" value="Peptidase_S1_PA_chymotrypsin"/>
</dbReference>
<dbReference type="Ensembl" id="ENSSFAT00005012106.1">
    <property type="protein sequence ID" value="ENSSFAP00005011615.1"/>
    <property type="gene ID" value="ENSSFAG00005006462.1"/>
</dbReference>
<feature type="domain" description="Peptidase S1" evidence="4">
    <location>
        <begin position="30"/>
        <end position="256"/>
    </location>
</feature>
<dbReference type="Gene3D" id="2.40.10.10">
    <property type="entry name" value="Trypsin-like serine proteases"/>
    <property type="match status" value="1"/>
</dbReference>
<dbReference type="InterPro" id="IPR001314">
    <property type="entry name" value="Peptidase_S1A"/>
</dbReference>
<keyword evidence="3" id="KW-0732">Signal</keyword>
<evidence type="ECO:0000313" key="6">
    <source>
        <dbReference type="Proteomes" id="UP000472267"/>
    </source>
</evidence>
<dbReference type="OMA" id="EFKIAKH"/>
<protein>
    <submittedName>
        <fullName evidence="5">Trypsin I-P38-like</fullName>
    </submittedName>
</protein>
<dbReference type="PROSITE" id="PS00134">
    <property type="entry name" value="TRYPSIN_HIS"/>
    <property type="match status" value="1"/>
</dbReference>
<evidence type="ECO:0000256" key="1">
    <source>
        <dbReference type="ARBA" id="ARBA00007664"/>
    </source>
</evidence>
<dbReference type="Proteomes" id="UP000472267">
    <property type="component" value="Chromosome 6"/>
</dbReference>
<dbReference type="AlphaFoldDB" id="A0A672G3N8"/>
<dbReference type="GO" id="GO:0006508">
    <property type="term" value="P:proteolysis"/>
    <property type="evidence" value="ECO:0007669"/>
    <property type="project" value="InterPro"/>
</dbReference>
<dbReference type="InterPro" id="IPR018114">
    <property type="entry name" value="TRYPSIN_HIS"/>
</dbReference>
<reference evidence="5" key="2">
    <citation type="submission" date="2025-08" db="UniProtKB">
        <authorList>
            <consortium name="Ensembl"/>
        </authorList>
    </citation>
    <scope>IDENTIFICATION</scope>
</reference>
<feature type="chain" id="PRO_5025671116" evidence="3">
    <location>
        <begin position="22"/>
        <end position="268"/>
    </location>
</feature>
<dbReference type="SUPFAM" id="SSF50494">
    <property type="entry name" value="Trypsin-like serine proteases"/>
    <property type="match status" value="1"/>
</dbReference>
<dbReference type="PANTHER" id="PTHR24276:SF98">
    <property type="entry name" value="FI18310P1-RELATED"/>
    <property type="match status" value="1"/>
</dbReference>
<accession>A0A672G3N8</accession>
<evidence type="ECO:0000256" key="3">
    <source>
        <dbReference type="SAM" id="SignalP"/>
    </source>
</evidence>
<evidence type="ECO:0000259" key="4">
    <source>
        <dbReference type="PROSITE" id="PS50240"/>
    </source>
</evidence>
<organism evidence="5 6">
    <name type="scientific">Salarias fasciatus</name>
    <name type="common">Jewelled blenny</name>
    <name type="synonym">Blennius fasciatus</name>
    <dbReference type="NCBI Taxonomy" id="181472"/>
    <lineage>
        <taxon>Eukaryota</taxon>
        <taxon>Metazoa</taxon>
        <taxon>Chordata</taxon>
        <taxon>Craniata</taxon>
        <taxon>Vertebrata</taxon>
        <taxon>Euteleostomi</taxon>
        <taxon>Actinopterygii</taxon>
        <taxon>Neopterygii</taxon>
        <taxon>Teleostei</taxon>
        <taxon>Neoteleostei</taxon>
        <taxon>Acanthomorphata</taxon>
        <taxon>Ovalentaria</taxon>
        <taxon>Blenniimorphae</taxon>
        <taxon>Blenniiformes</taxon>
        <taxon>Blennioidei</taxon>
        <taxon>Blenniidae</taxon>
        <taxon>Salariinae</taxon>
        <taxon>Salarias</taxon>
    </lineage>
</organism>
<dbReference type="PANTHER" id="PTHR24276">
    <property type="entry name" value="POLYSERASE-RELATED"/>
    <property type="match status" value="1"/>
</dbReference>
<feature type="signal peptide" evidence="3">
    <location>
        <begin position="1"/>
        <end position="21"/>
    </location>
</feature>
<dbReference type="PROSITE" id="PS50240">
    <property type="entry name" value="TRYPSIN_DOM"/>
    <property type="match status" value="1"/>
</dbReference>
<dbReference type="CDD" id="cd00190">
    <property type="entry name" value="Tryp_SPc"/>
    <property type="match status" value="1"/>
</dbReference>
<dbReference type="InterPro" id="IPR001254">
    <property type="entry name" value="Trypsin_dom"/>
</dbReference>
<evidence type="ECO:0000313" key="5">
    <source>
        <dbReference type="Ensembl" id="ENSSFAP00005011615.1"/>
    </source>
</evidence>
<proteinExistence type="inferred from homology"/>
<name>A0A672G3N8_SALFA</name>
<dbReference type="Pfam" id="PF00089">
    <property type="entry name" value="Trypsin"/>
    <property type="match status" value="1"/>
</dbReference>
<dbReference type="InParanoid" id="A0A672G3N8"/>
<dbReference type="GO" id="GO:0004252">
    <property type="term" value="F:serine-type endopeptidase activity"/>
    <property type="evidence" value="ECO:0007669"/>
    <property type="project" value="InterPro"/>
</dbReference>
<dbReference type="InterPro" id="IPR050430">
    <property type="entry name" value="Peptidase_S1"/>
</dbReference>
<comment type="similarity">
    <text evidence="1">Belongs to the peptidase S1 family.</text>
</comment>
<sequence>MRTMAPLKLLLLMLWLGLATSSELHRQRRLIGGATCGPTERRYHVKLEARGGGRTSRCGGSLISPQWILTAAHCWKPGWTMSATVGVHPGPGEQPQVITEHHIFQDQNRRSHDIMLLKLPNLSTITPVALPDCQNLLPIGASVRTAGFGVDQMGQNNARIRGRSNTLQCANFDNVDCTRLRNLKAFSNPARLYQHWFCIQSPGKDLCKGDSGGGMVSRGKIYGVHSFTGDPSFACTEAAGVMDVCSYMKWIKATIKEPKKCKLNCFTG</sequence>